<dbReference type="EMBL" id="RKHK01000001">
    <property type="protein sequence ID" value="ROR72573.1"/>
    <property type="molecule type" value="Genomic_DNA"/>
</dbReference>
<dbReference type="Pfam" id="PF10756">
    <property type="entry name" value="bPH_6"/>
    <property type="match status" value="1"/>
</dbReference>
<evidence type="ECO:0000256" key="1">
    <source>
        <dbReference type="SAM" id="Phobius"/>
    </source>
</evidence>
<organism evidence="3 4">
    <name type="scientific">Bogoriella caseilytica</name>
    <dbReference type="NCBI Taxonomy" id="56055"/>
    <lineage>
        <taxon>Bacteria</taxon>
        <taxon>Bacillati</taxon>
        <taxon>Actinomycetota</taxon>
        <taxon>Actinomycetes</taxon>
        <taxon>Micrococcales</taxon>
        <taxon>Bogoriellaceae</taxon>
        <taxon>Bogoriella</taxon>
    </lineage>
</organism>
<gene>
    <name evidence="3" type="ORF">EDD31_0928</name>
</gene>
<keyword evidence="1" id="KW-0812">Transmembrane</keyword>
<feature type="transmembrane region" description="Helical" evidence="1">
    <location>
        <begin position="21"/>
        <end position="48"/>
    </location>
</feature>
<sequence length="217" mass="23218">MRDDHERSWRTLWRRRGGDHVIFRTKVAAVLGYGLPVMSLVILGWSLVDGGWSAVQLTAPFAISIGAVGWLLFGGPRAVVHTEGVTLVNVLRTVEVPWSALEATEARHSLLVFTRDGKRYSAWAVPAASGTMSRLRAGRSLRAGASTLADSAAEGNSAEAAVLTIGEWQQTHRKAAQRKQAAEVTAGGPGVPHLAWNSRELLIVLATATIIALGVLL</sequence>
<keyword evidence="4" id="KW-1185">Reference proteome</keyword>
<dbReference type="OrthoDB" id="5148800at2"/>
<evidence type="ECO:0000313" key="3">
    <source>
        <dbReference type="EMBL" id="ROR72573.1"/>
    </source>
</evidence>
<proteinExistence type="predicted"/>
<dbReference type="InterPro" id="IPR019692">
    <property type="entry name" value="CFP-6_PH"/>
</dbReference>
<feature type="transmembrane region" description="Helical" evidence="1">
    <location>
        <begin position="54"/>
        <end position="73"/>
    </location>
</feature>
<accession>A0A3N2BBD7</accession>
<evidence type="ECO:0000313" key="4">
    <source>
        <dbReference type="Proteomes" id="UP000280668"/>
    </source>
</evidence>
<dbReference type="Proteomes" id="UP000280668">
    <property type="component" value="Unassembled WGS sequence"/>
</dbReference>
<comment type="caution">
    <text evidence="3">The sequence shown here is derived from an EMBL/GenBank/DDBJ whole genome shotgun (WGS) entry which is preliminary data.</text>
</comment>
<dbReference type="RefSeq" id="WP_123303119.1">
    <property type="nucleotide sequence ID" value="NZ_RKHK01000001.1"/>
</dbReference>
<dbReference type="AlphaFoldDB" id="A0A3N2BBD7"/>
<keyword evidence="1" id="KW-0472">Membrane</keyword>
<evidence type="ECO:0000259" key="2">
    <source>
        <dbReference type="Pfam" id="PF10756"/>
    </source>
</evidence>
<keyword evidence="1" id="KW-1133">Transmembrane helix</keyword>
<name>A0A3N2BBD7_9MICO</name>
<feature type="domain" description="Low molecular weight protein antigen 6 PH" evidence="2">
    <location>
        <begin position="76"/>
        <end position="142"/>
    </location>
</feature>
<protein>
    <submittedName>
        <fullName evidence="3">PH (Pleckstrin Homology) domain-containing protein</fullName>
    </submittedName>
</protein>
<reference evidence="3 4" key="1">
    <citation type="submission" date="2018-11" db="EMBL/GenBank/DDBJ databases">
        <title>Sequencing the genomes of 1000 actinobacteria strains.</title>
        <authorList>
            <person name="Klenk H.-P."/>
        </authorList>
    </citation>
    <scope>NUCLEOTIDE SEQUENCE [LARGE SCALE GENOMIC DNA]</scope>
    <source>
        <strain evidence="3 4">DSM 11294</strain>
    </source>
</reference>